<organism evidence="6 7">
    <name type="scientific">Thalassospira marina</name>
    <dbReference type="NCBI Taxonomy" id="2048283"/>
    <lineage>
        <taxon>Bacteria</taxon>
        <taxon>Pseudomonadati</taxon>
        <taxon>Pseudomonadota</taxon>
        <taxon>Alphaproteobacteria</taxon>
        <taxon>Rhodospirillales</taxon>
        <taxon>Thalassospiraceae</taxon>
        <taxon>Thalassospira</taxon>
    </lineage>
</organism>
<dbReference type="EMBL" id="CP024199">
    <property type="protein sequence ID" value="AUG53452.1"/>
    <property type="molecule type" value="Genomic_DNA"/>
</dbReference>
<keyword evidence="7" id="KW-1185">Reference proteome</keyword>
<evidence type="ECO:0000256" key="2">
    <source>
        <dbReference type="ARBA" id="ARBA00023125"/>
    </source>
</evidence>
<feature type="domain" description="HTH iclR-type" evidence="4">
    <location>
        <begin position="6"/>
        <end position="67"/>
    </location>
</feature>
<keyword evidence="2" id="KW-0238">DNA-binding</keyword>
<dbReference type="InterPro" id="IPR036390">
    <property type="entry name" value="WH_DNA-bd_sf"/>
</dbReference>
<feature type="domain" description="IclR-ED" evidence="5">
    <location>
        <begin position="68"/>
        <end position="251"/>
    </location>
</feature>
<dbReference type="RefSeq" id="WP_101285034.1">
    <property type="nucleotide sequence ID" value="NZ_CP024199.1"/>
</dbReference>
<protein>
    <submittedName>
        <fullName evidence="6">IclR family transcriptional regulator</fullName>
    </submittedName>
</protein>
<evidence type="ECO:0000259" key="4">
    <source>
        <dbReference type="PROSITE" id="PS51077"/>
    </source>
</evidence>
<dbReference type="Gene3D" id="3.30.450.40">
    <property type="match status" value="1"/>
</dbReference>
<proteinExistence type="predicted"/>
<sequence>MTSQLNGSVLKAFRILELFAAGRSEMTAGEVARELKINLITAHRFLHTLEQAGALRMTARGVFRLGYIFADLGERVSREGGPAPALQPVLDDLARKTHEACMATRFDHDKAVCIAKALPERALYVDIRIGSQLDAYCTAHGKLWLAFMEDEKRQAYLDAARLSSLTATTITGKSALMQELARIREDGFALNDGERESDIFALAVPVFNRNGTMVSALSTFGSNNAIVTQRRSGLLDQLRNAANDAQTALYGTGANAV</sequence>
<dbReference type="SUPFAM" id="SSF55781">
    <property type="entry name" value="GAF domain-like"/>
    <property type="match status" value="1"/>
</dbReference>
<dbReference type="InterPro" id="IPR050707">
    <property type="entry name" value="HTH_MetabolicPath_Reg"/>
</dbReference>
<dbReference type="PANTHER" id="PTHR30136">
    <property type="entry name" value="HELIX-TURN-HELIX TRANSCRIPTIONAL REGULATOR, ICLR FAMILY"/>
    <property type="match status" value="1"/>
</dbReference>
<gene>
    <name evidence="6" type="ORF">CSC3H3_12570</name>
</gene>
<evidence type="ECO:0000313" key="6">
    <source>
        <dbReference type="EMBL" id="AUG53452.1"/>
    </source>
</evidence>
<dbReference type="PANTHER" id="PTHR30136:SF35">
    <property type="entry name" value="HTH-TYPE TRANSCRIPTIONAL REGULATOR RV1719"/>
    <property type="match status" value="1"/>
</dbReference>
<name>A0ABN5FJI2_9PROT</name>
<evidence type="ECO:0000259" key="5">
    <source>
        <dbReference type="PROSITE" id="PS51078"/>
    </source>
</evidence>
<dbReference type="Proteomes" id="UP000233458">
    <property type="component" value="Chromosome"/>
</dbReference>
<dbReference type="InterPro" id="IPR036388">
    <property type="entry name" value="WH-like_DNA-bd_sf"/>
</dbReference>
<dbReference type="PROSITE" id="PS51078">
    <property type="entry name" value="ICLR_ED"/>
    <property type="match status" value="1"/>
</dbReference>
<keyword evidence="3" id="KW-0804">Transcription</keyword>
<dbReference type="Pfam" id="PF09339">
    <property type="entry name" value="HTH_IclR"/>
    <property type="match status" value="1"/>
</dbReference>
<dbReference type="InterPro" id="IPR005471">
    <property type="entry name" value="Tscrpt_reg_IclR_N"/>
</dbReference>
<dbReference type="SUPFAM" id="SSF46785">
    <property type="entry name" value="Winged helix' DNA-binding domain"/>
    <property type="match status" value="1"/>
</dbReference>
<evidence type="ECO:0000256" key="1">
    <source>
        <dbReference type="ARBA" id="ARBA00023015"/>
    </source>
</evidence>
<dbReference type="Gene3D" id="1.10.10.10">
    <property type="entry name" value="Winged helix-like DNA-binding domain superfamily/Winged helix DNA-binding domain"/>
    <property type="match status" value="1"/>
</dbReference>
<dbReference type="InterPro" id="IPR029016">
    <property type="entry name" value="GAF-like_dom_sf"/>
</dbReference>
<dbReference type="SMART" id="SM00346">
    <property type="entry name" value="HTH_ICLR"/>
    <property type="match status" value="1"/>
</dbReference>
<accession>A0ABN5FJI2</accession>
<dbReference type="Pfam" id="PF01614">
    <property type="entry name" value="IclR_C"/>
    <property type="match status" value="1"/>
</dbReference>
<dbReference type="InterPro" id="IPR014757">
    <property type="entry name" value="Tscrpt_reg_IclR_C"/>
</dbReference>
<evidence type="ECO:0000313" key="7">
    <source>
        <dbReference type="Proteomes" id="UP000233458"/>
    </source>
</evidence>
<evidence type="ECO:0000256" key="3">
    <source>
        <dbReference type="ARBA" id="ARBA00023163"/>
    </source>
</evidence>
<reference evidence="6 7" key="1">
    <citation type="submission" date="2017-10" db="EMBL/GenBank/DDBJ databases">
        <title>Biodiversity and function of Thalassospira species in the particle-attached aromatic-hydrocarbon-degrading consortia from the surface seawater of the China South Sea.</title>
        <authorList>
            <person name="Dong C."/>
            <person name="Liu R."/>
            <person name="Shao Z."/>
        </authorList>
    </citation>
    <scope>NUCLEOTIDE SEQUENCE [LARGE SCALE GENOMIC DNA]</scope>
    <source>
        <strain evidence="6 7">CSC3H3</strain>
    </source>
</reference>
<keyword evidence="1" id="KW-0805">Transcription regulation</keyword>
<dbReference type="PROSITE" id="PS51077">
    <property type="entry name" value="HTH_ICLR"/>
    <property type="match status" value="1"/>
</dbReference>